<reference evidence="3 4" key="1">
    <citation type="submission" date="2019-02" db="EMBL/GenBank/DDBJ databases">
        <title>Genome sequencing of the rare red list fungi Phlebia centrifuga.</title>
        <authorList>
            <person name="Buettner E."/>
            <person name="Kellner H."/>
        </authorList>
    </citation>
    <scope>NUCLEOTIDE SEQUENCE [LARGE SCALE GENOMIC DNA]</scope>
    <source>
        <strain evidence="3 4">DSM 108282</strain>
    </source>
</reference>
<evidence type="ECO:0000313" key="4">
    <source>
        <dbReference type="Proteomes" id="UP000309038"/>
    </source>
</evidence>
<sequence>MSQGPSDSQIVAAYQADLATAFVISSITTAYEYVITIEREVVMVWWRKWTLATWIFIVNRYLMITVVIMEIAPASAKR</sequence>
<organism evidence="3 4">
    <name type="scientific">Hermanssonia centrifuga</name>
    <dbReference type="NCBI Taxonomy" id="98765"/>
    <lineage>
        <taxon>Eukaryota</taxon>
        <taxon>Fungi</taxon>
        <taxon>Dikarya</taxon>
        <taxon>Basidiomycota</taxon>
        <taxon>Agaricomycotina</taxon>
        <taxon>Agaricomycetes</taxon>
        <taxon>Polyporales</taxon>
        <taxon>Meruliaceae</taxon>
        <taxon>Hermanssonia</taxon>
    </lineage>
</organism>
<dbReference type="AlphaFoldDB" id="A0A4S4KTF7"/>
<evidence type="ECO:0000313" key="3">
    <source>
        <dbReference type="EMBL" id="THH01956.1"/>
    </source>
</evidence>
<dbReference type="EMBL" id="SGPJ01000013">
    <property type="protein sequence ID" value="THH01956.1"/>
    <property type="molecule type" value="Genomic_DNA"/>
</dbReference>
<feature type="domain" description="DUF6533" evidence="2">
    <location>
        <begin position="23"/>
        <end position="64"/>
    </location>
</feature>
<dbReference type="InterPro" id="IPR045340">
    <property type="entry name" value="DUF6533"/>
</dbReference>
<name>A0A4S4KTF7_9APHY</name>
<keyword evidence="4" id="KW-1185">Reference proteome</keyword>
<accession>A0A4S4KTF7</accession>
<evidence type="ECO:0000259" key="2">
    <source>
        <dbReference type="Pfam" id="PF20151"/>
    </source>
</evidence>
<evidence type="ECO:0000256" key="1">
    <source>
        <dbReference type="SAM" id="Phobius"/>
    </source>
</evidence>
<keyword evidence="1" id="KW-1133">Transmembrane helix</keyword>
<feature type="transmembrane region" description="Helical" evidence="1">
    <location>
        <begin position="51"/>
        <end position="72"/>
    </location>
</feature>
<keyword evidence="1" id="KW-0472">Membrane</keyword>
<dbReference type="Pfam" id="PF20151">
    <property type="entry name" value="DUF6533"/>
    <property type="match status" value="1"/>
</dbReference>
<proteinExistence type="predicted"/>
<feature type="transmembrane region" description="Helical" evidence="1">
    <location>
        <begin position="12"/>
        <end position="31"/>
    </location>
</feature>
<protein>
    <recommendedName>
        <fullName evidence="2">DUF6533 domain-containing protein</fullName>
    </recommendedName>
</protein>
<comment type="caution">
    <text evidence="3">The sequence shown here is derived from an EMBL/GenBank/DDBJ whole genome shotgun (WGS) entry which is preliminary data.</text>
</comment>
<keyword evidence="1" id="KW-0812">Transmembrane</keyword>
<dbReference type="Proteomes" id="UP000309038">
    <property type="component" value="Unassembled WGS sequence"/>
</dbReference>
<gene>
    <name evidence="3" type="ORF">EW026_g820</name>
</gene>